<evidence type="ECO:0000313" key="1">
    <source>
        <dbReference type="EMBL" id="CCF58697.1"/>
    </source>
</evidence>
<organism evidence="1 2">
    <name type="scientific">Kazachstania africana (strain ATCC 22294 / BCRC 22015 / CBS 2517 / CECT 1963 / NBRC 1671 / NRRL Y-8276)</name>
    <name type="common">Yeast</name>
    <name type="synonym">Kluyveromyces africanus</name>
    <dbReference type="NCBI Taxonomy" id="1071382"/>
    <lineage>
        <taxon>Eukaryota</taxon>
        <taxon>Fungi</taxon>
        <taxon>Dikarya</taxon>
        <taxon>Ascomycota</taxon>
        <taxon>Saccharomycotina</taxon>
        <taxon>Saccharomycetes</taxon>
        <taxon>Saccharomycetales</taxon>
        <taxon>Saccharomycetaceae</taxon>
        <taxon>Kazachstania</taxon>
    </lineage>
</organism>
<accession>H2AWE7</accession>
<proteinExistence type="predicted"/>
<reference evidence="1 2" key="1">
    <citation type="journal article" date="2011" name="Proc. Natl. Acad. Sci. U.S.A.">
        <title>Evolutionary erosion of yeast sex chromosomes by mating-type switching accidents.</title>
        <authorList>
            <person name="Gordon J.L."/>
            <person name="Armisen D."/>
            <person name="Proux-Wera E."/>
            <person name="Oheigeartaigh S.S."/>
            <person name="Byrne K.P."/>
            <person name="Wolfe K.H."/>
        </authorList>
    </citation>
    <scope>NUCLEOTIDE SEQUENCE [LARGE SCALE GENOMIC DNA]</scope>
    <source>
        <strain evidence="2">ATCC 22294 / BCRC 22015 / CBS 2517 / CECT 1963 / NBRC 1671 / NRRL Y-8276</strain>
    </source>
</reference>
<dbReference type="KEGG" id="kaf:KAFR_0F01010"/>
<name>H2AWE7_KAZAF</name>
<dbReference type="Proteomes" id="UP000005220">
    <property type="component" value="Chromosome 6"/>
</dbReference>
<dbReference type="HOGENOM" id="CLU_149528_0_0_1"/>
<dbReference type="AlphaFoldDB" id="H2AWE7"/>
<dbReference type="OrthoDB" id="4033322at2759"/>
<evidence type="ECO:0000313" key="2">
    <source>
        <dbReference type="Proteomes" id="UP000005220"/>
    </source>
</evidence>
<sequence length="138" mass="15706">MSVASSNSYYSVQDEDALFPLSFSNSQETPLLSHSITSNLSESSSYEDELLLNSPLLHPHDNSLYTHSNKPQSESVHCTNNDDDEFMFSLDQDNSYFKSQKVQDFSNSANKVSYDFESYPEAFMNAAQQNYRIWLSSV</sequence>
<dbReference type="eggNOG" id="ENOG502SDKX">
    <property type="taxonomic scope" value="Eukaryota"/>
</dbReference>
<dbReference type="GeneID" id="13884165"/>
<protein>
    <submittedName>
        <fullName evidence="1">Uncharacterized protein</fullName>
    </submittedName>
</protein>
<gene>
    <name evidence="1" type="primary">KAFR0F01010</name>
    <name evidence="1" type="ORF">KAFR_0F01010</name>
</gene>
<keyword evidence="2" id="KW-1185">Reference proteome</keyword>
<dbReference type="EMBL" id="HE650826">
    <property type="protein sequence ID" value="CCF58697.1"/>
    <property type="molecule type" value="Genomic_DNA"/>
</dbReference>
<dbReference type="RefSeq" id="XP_003957832.1">
    <property type="nucleotide sequence ID" value="XM_003957783.1"/>
</dbReference>
<dbReference type="FunCoup" id="H2AWE7">
    <property type="interactions" value="52"/>
</dbReference>
<dbReference type="InParanoid" id="H2AWE7"/>